<reference evidence="2 3" key="1">
    <citation type="submission" date="2024-02" db="EMBL/GenBank/DDBJ databases">
        <title>Genome analysis and characterization of Microbaculum marinisediminis sp. nov., isolated from marine sediment.</title>
        <authorList>
            <person name="Du Z.-J."/>
            <person name="Ye Y.-Q."/>
            <person name="Zhang Z.-R."/>
            <person name="Yuan S.-M."/>
            <person name="Zhang X.-Y."/>
        </authorList>
    </citation>
    <scope>NUCLEOTIDE SEQUENCE [LARGE SCALE GENOMIC DNA]</scope>
    <source>
        <strain evidence="2 3">SDUM1044001</strain>
    </source>
</reference>
<proteinExistence type="predicted"/>
<dbReference type="Proteomes" id="UP001378188">
    <property type="component" value="Unassembled WGS sequence"/>
</dbReference>
<name>A0AAW9RUB3_9HYPH</name>
<dbReference type="AlphaFoldDB" id="A0AAW9RUB3"/>
<dbReference type="Gene3D" id="2.130.10.130">
    <property type="entry name" value="Integrin alpha, N-terminal"/>
    <property type="match status" value="1"/>
</dbReference>
<dbReference type="EMBL" id="JAZHOF010000003">
    <property type="protein sequence ID" value="MEJ8571638.1"/>
    <property type="molecule type" value="Genomic_DNA"/>
</dbReference>
<evidence type="ECO:0000313" key="3">
    <source>
        <dbReference type="Proteomes" id="UP001378188"/>
    </source>
</evidence>
<dbReference type="InterPro" id="IPR013517">
    <property type="entry name" value="FG-GAP"/>
</dbReference>
<keyword evidence="3" id="KW-1185">Reference proteome</keyword>
<keyword evidence="1" id="KW-0732">Signal</keyword>
<dbReference type="InterPro" id="IPR028994">
    <property type="entry name" value="Integrin_alpha_N"/>
</dbReference>
<sequence>MVVTDRSGEGVSGGFGGHSRLVRLLAGLGAVLALWWHTDGTVLAQARLSDGRTARAGGSGVVQAWYVQPTTRYRHGILGDPVEAGGLAVRDSTGRQHVLTLPDDSVFEDLTPRLADLDGDGAAEVVAVRSYLTRGSALAVFGMRNGELVRLAETAPIGRPARWLNPAGIADFNGDGRPEIAIVKTPHVGGTLEFWRFGAGSLSRIAAAGGFSNHVIGSRQLGLSALVDVDRDGVVDLVLPDAGRTVLVAVGLSGGRLRIIGRAPLPGPVVGNLAVAGERISAGLAGGGRASVSLADFR</sequence>
<organism evidence="2 3">
    <name type="scientific">Microbaculum marinum</name>
    <dbReference type="NCBI Taxonomy" id="1764581"/>
    <lineage>
        <taxon>Bacteria</taxon>
        <taxon>Pseudomonadati</taxon>
        <taxon>Pseudomonadota</taxon>
        <taxon>Alphaproteobacteria</taxon>
        <taxon>Hyphomicrobiales</taxon>
        <taxon>Tepidamorphaceae</taxon>
        <taxon>Microbaculum</taxon>
    </lineage>
</organism>
<evidence type="ECO:0000256" key="1">
    <source>
        <dbReference type="ARBA" id="ARBA00022729"/>
    </source>
</evidence>
<dbReference type="Pfam" id="PF13517">
    <property type="entry name" value="FG-GAP_3"/>
    <property type="match status" value="1"/>
</dbReference>
<protein>
    <submittedName>
        <fullName evidence="2">VCBS repeat-containing protein</fullName>
    </submittedName>
</protein>
<accession>A0AAW9RUB3</accession>
<dbReference type="SUPFAM" id="SSF69318">
    <property type="entry name" value="Integrin alpha N-terminal domain"/>
    <property type="match status" value="1"/>
</dbReference>
<evidence type="ECO:0000313" key="2">
    <source>
        <dbReference type="EMBL" id="MEJ8571638.1"/>
    </source>
</evidence>
<gene>
    <name evidence="2" type="ORF">V3328_09160</name>
</gene>
<comment type="caution">
    <text evidence="2">The sequence shown here is derived from an EMBL/GenBank/DDBJ whole genome shotgun (WGS) entry which is preliminary data.</text>
</comment>
<dbReference type="RefSeq" id="WP_340329335.1">
    <property type="nucleotide sequence ID" value="NZ_JAZHOF010000003.1"/>
</dbReference>